<sequence length="217" mass="24236">MLTNHATVIDKDNALMTKLRFTLPAARLRRVTPLRAIKLSATRWSSTFNMLKRYIELKPFLLAIADHSIDVLRLNVVEDREVTALLVTLEDLNSITLALQGDECSLLEVRQIFDTRASCQKPNFESAVVKILRGTETTMTAEECESVIKLRNEEIIESSAAGVALPVMSLAERALKKKKVTRVTSGFMYCRFLCPSSTCVSASFRLPSWPSEIDVAA</sequence>
<gene>
    <name evidence="1" type="ORF">DYB34_008956</name>
</gene>
<dbReference type="EMBL" id="QUTB01002894">
    <property type="protein sequence ID" value="RHY70774.1"/>
    <property type="molecule type" value="Genomic_DNA"/>
</dbReference>
<reference evidence="1 2" key="1">
    <citation type="submission" date="2018-08" db="EMBL/GenBank/DDBJ databases">
        <title>Aphanomyces genome sequencing and annotation.</title>
        <authorList>
            <person name="Minardi D."/>
            <person name="Oidtmann B."/>
            <person name="Van Der Giezen M."/>
            <person name="Studholme D.J."/>
        </authorList>
    </citation>
    <scope>NUCLEOTIDE SEQUENCE [LARGE SCALE GENOMIC DNA]</scope>
    <source>
        <strain evidence="1 2">Si</strain>
    </source>
</reference>
<evidence type="ECO:0000313" key="2">
    <source>
        <dbReference type="Proteomes" id="UP000283543"/>
    </source>
</evidence>
<dbReference type="PANTHER" id="PTHR40866:SF1">
    <property type="entry name" value="BED-TYPE DOMAIN-CONTAINING PROTEIN"/>
    <property type="match status" value="1"/>
</dbReference>
<evidence type="ECO:0000313" key="1">
    <source>
        <dbReference type="EMBL" id="RHY70774.1"/>
    </source>
</evidence>
<protein>
    <submittedName>
        <fullName evidence="1">Uncharacterized protein</fullName>
    </submittedName>
</protein>
<comment type="caution">
    <text evidence="1">The sequence shown here is derived from an EMBL/GenBank/DDBJ whole genome shotgun (WGS) entry which is preliminary data.</text>
</comment>
<dbReference type="Proteomes" id="UP000283543">
    <property type="component" value="Unassembled WGS sequence"/>
</dbReference>
<dbReference type="VEuPathDB" id="FungiDB:H257_02888"/>
<name>A0A3R6WMT2_APHAT</name>
<proteinExistence type="predicted"/>
<organism evidence="1 2">
    <name type="scientific">Aphanomyces astaci</name>
    <name type="common">Crayfish plague agent</name>
    <dbReference type="NCBI Taxonomy" id="112090"/>
    <lineage>
        <taxon>Eukaryota</taxon>
        <taxon>Sar</taxon>
        <taxon>Stramenopiles</taxon>
        <taxon>Oomycota</taxon>
        <taxon>Saprolegniomycetes</taxon>
        <taxon>Saprolegniales</taxon>
        <taxon>Verrucalvaceae</taxon>
        <taxon>Aphanomyces</taxon>
    </lineage>
</organism>
<dbReference type="PANTHER" id="PTHR40866">
    <property type="entry name" value="BED-TYPE DOMAIN-CONTAINING PROTEIN"/>
    <property type="match status" value="1"/>
</dbReference>
<dbReference type="AlphaFoldDB" id="A0A3R6WMT2"/>
<accession>A0A3R6WMT2</accession>